<reference evidence="11 12" key="1">
    <citation type="journal article" date="2023" name="BMC Biotechnol.">
        <title>Vitis rotundifolia cv Carlos genome sequencing.</title>
        <authorList>
            <person name="Huff M."/>
            <person name="Hulse-Kemp A."/>
            <person name="Scheffler B."/>
            <person name="Youngblood R."/>
            <person name="Simpson S."/>
            <person name="Babiker E."/>
            <person name="Staton M."/>
        </authorList>
    </citation>
    <scope>NUCLEOTIDE SEQUENCE [LARGE SCALE GENOMIC DNA]</scope>
    <source>
        <tissue evidence="11">Leaf</tissue>
    </source>
</reference>
<evidence type="ECO:0000256" key="4">
    <source>
        <dbReference type="ARBA" id="ARBA00022692"/>
    </source>
</evidence>
<feature type="transmembrane region" description="Helical" evidence="10">
    <location>
        <begin position="189"/>
        <end position="211"/>
    </location>
</feature>
<evidence type="ECO:0000313" key="12">
    <source>
        <dbReference type="Proteomes" id="UP001168098"/>
    </source>
</evidence>
<dbReference type="Pfam" id="PF11744">
    <property type="entry name" value="ALMT"/>
    <property type="match status" value="1"/>
</dbReference>
<accession>A0AA39A270</accession>
<feature type="transmembrane region" description="Helical" evidence="10">
    <location>
        <begin position="159"/>
        <end position="177"/>
    </location>
</feature>
<comment type="subcellular location">
    <subcellularLocation>
        <location evidence="1">Membrane</location>
        <topology evidence="1">Multi-pass membrane protein</topology>
    </subcellularLocation>
</comment>
<dbReference type="GO" id="GO:0034220">
    <property type="term" value="P:monoatomic ion transmembrane transport"/>
    <property type="evidence" value="ECO:0007669"/>
    <property type="project" value="UniProtKB-KW"/>
</dbReference>
<feature type="compositionally biased region" description="Basic and acidic residues" evidence="9">
    <location>
        <begin position="421"/>
        <end position="441"/>
    </location>
</feature>
<evidence type="ECO:0000313" key="11">
    <source>
        <dbReference type="EMBL" id="KAJ9699481.1"/>
    </source>
</evidence>
<comment type="caution">
    <text evidence="11">The sequence shown here is derived from an EMBL/GenBank/DDBJ whole genome shotgun (WGS) entry which is preliminary data.</text>
</comment>
<protein>
    <submittedName>
        <fullName evidence="11">Uncharacterized protein</fullName>
    </submittedName>
</protein>
<evidence type="ECO:0000256" key="9">
    <source>
        <dbReference type="SAM" id="MobiDB-lite"/>
    </source>
</evidence>
<evidence type="ECO:0000256" key="5">
    <source>
        <dbReference type="ARBA" id="ARBA00022989"/>
    </source>
</evidence>
<sequence length="507" mass="56138">MESVDRERAGLIARGWRWPWGLIEKFRDKVVEAARKAKKIGQEDPRRIIHSLKVGLAITLVSLIYYFNPAYGDFGVSTMWAVLTVVVVFEFSVGATIGRGLNRGLATLLAGALAVGAHYLAHLPGRPAQPIILSIFVFLLAAALSFLRFFPKLKARYDYALLMFILTFSLVSVTGYRDEEVLELAQQRLSTVLIGCATAMLVSIGICPVWAGCDLHKLVAGNVEKLGNFLEGFSEEYFRVLDDGESKDDKTFLQGYKSILTSKNTEDSLANFARWEPGHGRFRFRHPWKQYQKIGSLAGQCAYRIEALSSYPHSHIQMAPTEMQSKIQEACTNMSTESGKALKELASAIKSTTKPCSVDPHIVNSKIAAESLKSLLETHFCEDVDLLELMPTAVVGSLLVEVITYVEKIAESVHELSSLAHFKDAKPKPEPEPEPEPEPKPTLEQPQQLQQTIQKFSGMDGPHHIITINGSLSIKASGTVVNVTSTDVIKGSKTKSNERQMRHGFSF</sequence>
<name>A0AA39A270_VITRO</name>
<comment type="similarity">
    <text evidence="2">Belongs to the aromatic acid exporter (TC 2.A.85) family.</text>
</comment>
<dbReference type="EMBL" id="JARBHA010000006">
    <property type="protein sequence ID" value="KAJ9699481.1"/>
    <property type="molecule type" value="Genomic_DNA"/>
</dbReference>
<dbReference type="InterPro" id="IPR020966">
    <property type="entry name" value="ALMT"/>
</dbReference>
<evidence type="ECO:0000256" key="10">
    <source>
        <dbReference type="SAM" id="Phobius"/>
    </source>
</evidence>
<keyword evidence="6" id="KW-0406">Ion transport</keyword>
<keyword evidence="8" id="KW-0407">Ion channel</keyword>
<dbReference type="Proteomes" id="UP001168098">
    <property type="component" value="Unassembled WGS sequence"/>
</dbReference>
<keyword evidence="3" id="KW-0813">Transport</keyword>
<feature type="transmembrane region" description="Helical" evidence="10">
    <location>
        <begin position="127"/>
        <end position="147"/>
    </location>
</feature>
<dbReference type="AlphaFoldDB" id="A0AA39A270"/>
<dbReference type="GO" id="GO:0015743">
    <property type="term" value="P:malate transport"/>
    <property type="evidence" value="ECO:0007669"/>
    <property type="project" value="InterPro"/>
</dbReference>
<evidence type="ECO:0000256" key="2">
    <source>
        <dbReference type="ARBA" id="ARBA00007079"/>
    </source>
</evidence>
<feature type="transmembrane region" description="Helical" evidence="10">
    <location>
        <begin position="48"/>
        <end position="67"/>
    </location>
</feature>
<feature type="transmembrane region" description="Helical" evidence="10">
    <location>
        <begin position="104"/>
        <end position="121"/>
    </location>
</feature>
<dbReference type="GO" id="GO:0016020">
    <property type="term" value="C:membrane"/>
    <property type="evidence" value="ECO:0007669"/>
    <property type="project" value="UniProtKB-SubCell"/>
</dbReference>
<evidence type="ECO:0000256" key="7">
    <source>
        <dbReference type="ARBA" id="ARBA00023136"/>
    </source>
</evidence>
<feature type="region of interest" description="Disordered" evidence="9">
    <location>
        <begin position="420"/>
        <end position="449"/>
    </location>
</feature>
<gene>
    <name evidence="11" type="ORF">PVL29_008192</name>
</gene>
<dbReference type="PANTHER" id="PTHR31086">
    <property type="entry name" value="ALUMINUM-ACTIVATED MALATE TRANSPORTER 10"/>
    <property type="match status" value="1"/>
</dbReference>
<keyword evidence="4 10" id="KW-0812">Transmembrane</keyword>
<evidence type="ECO:0000256" key="1">
    <source>
        <dbReference type="ARBA" id="ARBA00004141"/>
    </source>
</evidence>
<feature type="transmembrane region" description="Helical" evidence="10">
    <location>
        <begin position="79"/>
        <end position="97"/>
    </location>
</feature>
<evidence type="ECO:0000256" key="6">
    <source>
        <dbReference type="ARBA" id="ARBA00023065"/>
    </source>
</evidence>
<evidence type="ECO:0000256" key="8">
    <source>
        <dbReference type="ARBA" id="ARBA00023303"/>
    </source>
</evidence>
<keyword evidence="12" id="KW-1185">Reference proteome</keyword>
<keyword evidence="7 10" id="KW-0472">Membrane</keyword>
<organism evidence="11 12">
    <name type="scientific">Vitis rotundifolia</name>
    <name type="common">Muscadine grape</name>
    <dbReference type="NCBI Taxonomy" id="103349"/>
    <lineage>
        <taxon>Eukaryota</taxon>
        <taxon>Viridiplantae</taxon>
        <taxon>Streptophyta</taxon>
        <taxon>Embryophyta</taxon>
        <taxon>Tracheophyta</taxon>
        <taxon>Spermatophyta</taxon>
        <taxon>Magnoliopsida</taxon>
        <taxon>eudicotyledons</taxon>
        <taxon>Gunneridae</taxon>
        <taxon>Pentapetalae</taxon>
        <taxon>rosids</taxon>
        <taxon>Vitales</taxon>
        <taxon>Vitaceae</taxon>
        <taxon>Viteae</taxon>
        <taxon>Vitis</taxon>
    </lineage>
</organism>
<evidence type="ECO:0000256" key="3">
    <source>
        <dbReference type="ARBA" id="ARBA00022448"/>
    </source>
</evidence>
<keyword evidence="5 10" id="KW-1133">Transmembrane helix</keyword>
<proteinExistence type="inferred from homology"/>